<feature type="transmembrane region" description="Helical" evidence="5">
    <location>
        <begin position="35"/>
        <end position="53"/>
    </location>
</feature>
<protein>
    <submittedName>
        <fullName evidence="7">ABC transporter permease</fullName>
    </submittedName>
</protein>
<dbReference type="Pfam" id="PF01061">
    <property type="entry name" value="ABC2_membrane"/>
    <property type="match status" value="1"/>
</dbReference>
<dbReference type="Proteomes" id="UP001626603">
    <property type="component" value="Chromosome"/>
</dbReference>
<keyword evidence="3 5" id="KW-1133">Transmembrane helix</keyword>
<keyword evidence="2 5" id="KW-0812">Transmembrane</keyword>
<feature type="domain" description="ABC transmembrane type-2" evidence="6">
    <location>
        <begin position="29"/>
        <end position="256"/>
    </location>
</feature>
<sequence length="259" mass="28993">MSERLIDITGRVKSVWQRNWDAFLRTYQVNFIPPFVEPVLYLLALGFGLGTYIESVDGIPYPVFIAPALVSISVMNSAFFECTYSSFVRMYYQKTFDAIIATPVSIDEVIAGEMLWGATRGMIYATLMLPVLLLFGVVAMPSSLLLIPFAYLVGLLFAGIAMCFTAITPSIDALNYPSFLFITPMFLFSGTFFPLDLLPQPIQYFALAVLPLTHVVSINRAITLSAYSPMNLFNLAWIAIATVLFFVLAIRLMRRRLIV</sequence>
<feature type="transmembrane region" description="Helical" evidence="5">
    <location>
        <begin position="174"/>
        <end position="195"/>
    </location>
</feature>
<keyword evidence="4 5" id="KW-0472">Membrane</keyword>
<evidence type="ECO:0000313" key="7">
    <source>
        <dbReference type="EMBL" id="WOX55384.1"/>
    </source>
</evidence>
<evidence type="ECO:0000259" key="6">
    <source>
        <dbReference type="PROSITE" id="PS51012"/>
    </source>
</evidence>
<dbReference type="InterPro" id="IPR000412">
    <property type="entry name" value="ABC_2_transport"/>
</dbReference>
<reference evidence="7 8" key="1">
    <citation type="submission" date="2023-10" db="EMBL/GenBank/DDBJ databases">
        <title>The complete genome sequence of Methanoculleus palmolei DSM 4273.</title>
        <authorList>
            <person name="Lai S.-J."/>
            <person name="You Y.-T."/>
            <person name="Chen S.-C."/>
        </authorList>
    </citation>
    <scope>NUCLEOTIDE SEQUENCE [LARGE SCALE GENOMIC DNA]</scope>
    <source>
        <strain evidence="7 8">DSM 4273</strain>
    </source>
</reference>
<dbReference type="InterPro" id="IPR013525">
    <property type="entry name" value="ABC2_TM"/>
</dbReference>
<keyword evidence="8" id="KW-1185">Reference proteome</keyword>
<evidence type="ECO:0000313" key="8">
    <source>
        <dbReference type="Proteomes" id="UP001626603"/>
    </source>
</evidence>
<comment type="subcellular location">
    <subcellularLocation>
        <location evidence="1">Membrane</location>
        <topology evidence="1">Multi-pass membrane protein</topology>
    </subcellularLocation>
</comment>
<dbReference type="InterPro" id="IPR047817">
    <property type="entry name" value="ABC2_TM_bact-type"/>
</dbReference>
<dbReference type="PANTHER" id="PTHR43229">
    <property type="entry name" value="NODULATION PROTEIN J"/>
    <property type="match status" value="1"/>
</dbReference>
<proteinExistence type="predicted"/>
<evidence type="ECO:0000256" key="1">
    <source>
        <dbReference type="ARBA" id="ARBA00004141"/>
    </source>
</evidence>
<feature type="transmembrane region" description="Helical" evidence="5">
    <location>
        <begin position="59"/>
        <end position="80"/>
    </location>
</feature>
<dbReference type="PROSITE" id="PS51012">
    <property type="entry name" value="ABC_TM2"/>
    <property type="match status" value="1"/>
</dbReference>
<feature type="transmembrane region" description="Helical" evidence="5">
    <location>
        <begin position="146"/>
        <end position="167"/>
    </location>
</feature>
<name>A0ABD8A772_9EURY</name>
<evidence type="ECO:0000256" key="4">
    <source>
        <dbReference type="ARBA" id="ARBA00023136"/>
    </source>
</evidence>
<evidence type="ECO:0000256" key="3">
    <source>
        <dbReference type="ARBA" id="ARBA00022989"/>
    </source>
</evidence>
<accession>A0ABD8A772</accession>
<evidence type="ECO:0000256" key="2">
    <source>
        <dbReference type="ARBA" id="ARBA00022692"/>
    </source>
</evidence>
<dbReference type="PIRSF" id="PIRSF006648">
    <property type="entry name" value="DrrB"/>
    <property type="match status" value="1"/>
</dbReference>
<dbReference type="EMBL" id="CP137641">
    <property type="protein sequence ID" value="WOX55384.1"/>
    <property type="molecule type" value="Genomic_DNA"/>
</dbReference>
<organism evidence="7 8">
    <name type="scientific">Methanoculleus palmolei</name>
    <dbReference type="NCBI Taxonomy" id="72612"/>
    <lineage>
        <taxon>Archaea</taxon>
        <taxon>Methanobacteriati</taxon>
        <taxon>Methanobacteriota</taxon>
        <taxon>Stenosarchaea group</taxon>
        <taxon>Methanomicrobia</taxon>
        <taxon>Methanomicrobiales</taxon>
        <taxon>Methanomicrobiaceae</taxon>
        <taxon>Methanoculleus</taxon>
    </lineage>
</organism>
<dbReference type="PRINTS" id="PR00164">
    <property type="entry name" value="ABC2TRNSPORT"/>
</dbReference>
<gene>
    <name evidence="7" type="ORF">R6Y95_07900</name>
</gene>
<dbReference type="InterPro" id="IPR051784">
    <property type="entry name" value="Nod_factor_ABC_transporter"/>
</dbReference>
<dbReference type="GO" id="GO:0016020">
    <property type="term" value="C:membrane"/>
    <property type="evidence" value="ECO:0007669"/>
    <property type="project" value="UniProtKB-SubCell"/>
</dbReference>
<feature type="transmembrane region" description="Helical" evidence="5">
    <location>
        <begin position="122"/>
        <end position="140"/>
    </location>
</feature>
<feature type="transmembrane region" description="Helical" evidence="5">
    <location>
        <begin position="234"/>
        <end position="253"/>
    </location>
</feature>
<evidence type="ECO:0000256" key="5">
    <source>
        <dbReference type="SAM" id="Phobius"/>
    </source>
</evidence>
<dbReference type="PANTHER" id="PTHR43229:SF2">
    <property type="entry name" value="NODULATION PROTEIN J"/>
    <property type="match status" value="1"/>
</dbReference>
<dbReference type="AlphaFoldDB" id="A0ABD8A772"/>